<sequence>MVTKRSNIRLDANAPFIHDSIRGRGSSFTQSEFSPLHVPQRQQYVYNSPYHIPLIEESAPVPGRDLIYEADRPGTPAPGDQRELIIDDAPSRLYRNSFGDEDSIVDSSEYQRDSYVVDRHLPGGRDPSLAFPPTAAPPTSPSQLYALLFQRNIR</sequence>
<comment type="caution">
    <text evidence="1">The sequence shown here is derived from an EMBL/GenBank/DDBJ whole genome shotgun (WGS) entry which is preliminary data.</text>
</comment>
<accession>A0A4Y2DWX9</accession>
<organism evidence="1 2">
    <name type="scientific">Araneus ventricosus</name>
    <name type="common">Orbweaver spider</name>
    <name type="synonym">Epeira ventricosa</name>
    <dbReference type="NCBI Taxonomy" id="182803"/>
    <lineage>
        <taxon>Eukaryota</taxon>
        <taxon>Metazoa</taxon>
        <taxon>Ecdysozoa</taxon>
        <taxon>Arthropoda</taxon>
        <taxon>Chelicerata</taxon>
        <taxon>Arachnida</taxon>
        <taxon>Araneae</taxon>
        <taxon>Araneomorphae</taxon>
        <taxon>Entelegynae</taxon>
        <taxon>Araneoidea</taxon>
        <taxon>Araneidae</taxon>
        <taxon>Araneus</taxon>
    </lineage>
</organism>
<dbReference type="EMBL" id="BGPR01000458">
    <property type="protein sequence ID" value="GBM21402.1"/>
    <property type="molecule type" value="Genomic_DNA"/>
</dbReference>
<dbReference type="AlphaFoldDB" id="A0A4Y2DWX9"/>
<name>A0A4Y2DWX9_ARAVE</name>
<protein>
    <submittedName>
        <fullName evidence="1">Uncharacterized protein</fullName>
    </submittedName>
</protein>
<keyword evidence="2" id="KW-1185">Reference proteome</keyword>
<dbReference type="OrthoDB" id="6430549at2759"/>
<gene>
    <name evidence="1" type="ORF">AVEN_264835_1</name>
</gene>
<evidence type="ECO:0000313" key="1">
    <source>
        <dbReference type="EMBL" id="GBM21402.1"/>
    </source>
</evidence>
<reference evidence="1 2" key="1">
    <citation type="journal article" date="2019" name="Sci. Rep.">
        <title>Orb-weaving spider Araneus ventricosus genome elucidates the spidroin gene catalogue.</title>
        <authorList>
            <person name="Kono N."/>
            <person name="Nakamura H."/>
            <person name="Ohtoshi R."/>
            <person name="Moran D.A.P."/>
            <person name="Shinohara A."/>
            <person name="Yoshida Y."/>
            <person name="Fujiwara M."/>
            <person name="Mori M."/>
            <person name="Tomita M."/>
            <person name="Arakawa K."/>
        </authorList>
    </citation>
    <scope>NUCLEOTIDE SEQUENCE [LARGE SCALE GENOMIC DNA]</scope>
</reference>
<proteinExistence type="predicted"/>
<evidence type="ECO:0000313" key="2">
    <source>
        <dbReference type="Proteomes" id="UP000499080"/>
    </source>
</evidence>
<dbReference type="Proteomes" id="UP000499080">
    <property type="component" value="Unassembled WGS sequence"/>
</dbReference>